<dbReference type="Proteomes" id="UP000243052">
    <property type="component" value="Chromosome viii"/>
</dbReference>
<dbReference type="Gene3D" id="6.10.140.1820">
    <property type="match status" value="1"/>
</dbReference>
<proteinExistence type="predicted"/>
<name>A0A0X8HWS3_9SACH</name>
<feature type="compositionally biased region" description="Basic and acidic residues" evidence="2">
    <location>
        <begin position="312"/>
        <end position="329"/>
    </location>
</feature>
<dbReference type="Pfam" id="PF16991">
    <property type="entry name" value="SIR4_SID"/>
    <property type="match status" value="1"/>
</dbReference>
<organism evidence="4 5">
    <name type="scientific">Eremothecium sinecaudum</name>
    <dbReference type="NCBI Taxonomy" id="45286"/>
    <lineage>
        <taxon>Eukaryota</taxon>
        <taxon>Fungi</taxon>
        <taxon>Dikarya</taxon>
        <taxon>Ascomycota</taxon>
        <taxon>Saccharomycotina</taxon>
        <taxon>Saccharomycetes</taxon>
        <taxon>Saccharomycetales</taxon>
        <taxon>Saccharomycetaceae</taxon>
        <taxon>Eremothecium</taxon>
    </lineage>
</organism>
<feature type="domain" description="Sir4 SID" evidence="3">
    <location>
        <begin position="627"/>
        <end position="698"/>
    </location>
</feature>
<feature type="region of interest" description="Disordered" evidence="2">
    <location>
        <begin position="711"/>
        <end position="756"/>
    </location>
</feature>
<gene>
    <name evidence="4" type="ORF">AW171_hschr85028</name>
</gene>
<evidence type="ECO:0000313" key="4">
    <source>
        <dbReference type="EMBL" id="AMD22957.1"/>
    </source>
</evidence>
<feature type="coiled-coil region" evidence="1">
    <location>
        <begin position="1025"/>
        <end position="1052"/>
    </location>
</feature>
<protein>
    <submittedName>
        <fullName evidence="4">HHR188Cp</fullName>
    </submittedName>
</protein>
<sequence>MGRRKSYLSIKGFKEASPNGTRSPYNGNLPVKQPKVLHRLLSIDENDRLELLRKLKKRSNDQLFSKVSLLREKAPSKIRASSKMVDCLSDGSRFSDIKDQHSSLLATSTVSGCHNSGLKSVLQKSAINGQVEISAGSHGKVTSLETGKLRLGRSADGAMEHSRLRKFTSSFRQRENIKGKLTDDSHCDVSTGRYMPYSRSKEQDRDIVPCLQITEAPKVQEGLYQGILNSAIPRDSTFMNSTGLTSDTETLDKSNDRSSYNALNNIQSHAALPDLRTDKGGSAFRSISKQQPVGSIHRIYSSYRSIQASTKYDSKHSRSLENGAEREADSYVNSSPSYGSIDSIPASTPKAEVEDKVHRFCYKSKRSNEGIAALRIACSGEPNDVQDRLSNGCFEQFSSQVHDPCKETNAFTSDSFSYPYDIKSASFGVAKGHVMATNIRDGNLKPIIPHPMRPGTVYKGPITPSTSQDSPLDDKTDGITNGDVKVFNNSEKCCPMSPLDDSQQADNSIVSAEDSTNLEIVKCNTMPRFSDQRQNPRSSFNNNEVCRKQQHNSMATTDVALPSPASDKSIQSLNLYTKLEDTEPQISTKNNISDYHSDNDIPLKDFSMRSRTRHKRRVSLNFAMKEPEKYISKATKSWTFLSKNRLVRLLGESLVPHTPFASDSSVSCSNNICQGSNFGQFDIRSYQKLPPRLLYLDLYVSKRKNSDHSQFAGIRSGRFKKGHSSSSDTYGEQRRLSFEPENDILQPSTDPETISQDPPEIVKLQSQITTLANDVMNYEVQLASLHGQLVAKQNKIDQLKTLQLKLLEELDRSSKTAESIRKTLEAQVAAAAADKAASVEHYKGQVHACHEEIDALKIELDEMRNSPNVLKATLLEELSNLYQKLEERITELGTLTESVNIKIDKSKELQSRLNSSIEDHPKFIELRDNYLTMKGKLESELQYSKMHHWNLRREIIPKEKKLSEQRALLLKYQQLCSRQNKAVLSLQSEMITMKGKTEELQTKYKDQIAQTEVWKENTMKYKVHNEKLANEKKELVETVAALTAKVNQLIANKKLDRLP</sequence>
<feature type="region of interest" description="Disordered" evidence="2">
    <location>
        <begin position="1"/>
        <end position="31"/>
    </location>
</feature>
<dbReference type="OrthoDB" id="4049601at2759"/>
<evidence type="ECO:0000256" key="2">
    <source>
        <dbReference type="SAM" id="MobiDB-lite"/>
    </source>
</evidence>
<dbReference type="GeneID" id="28726334"/>
<evidence type="ECO:0000256" key="1">
    <source>
        <dbReference type="SAM" id="Coils"/>
    </source>
</evidence>
<evidence type="ECO:0000313" key="5">
    <source>
        <dbReference type="Proteomes" id="UP000243052"/>
    </source>
</evidence>
<evidence type="ECO:0000259" key="3">
    <source>
        <dbReference type="Pfam" id="PF16991"/>
    </source>
</evidence>
<keyword evidence="1" id="KW-0175">Coiled coil</keyword>
<feature type="coiled-coil region" evidence="1">
    <location>
        <begin position="807"/>
        <end position="895"/>
    </location>
</feature>
<keyword evidence="5" id="KW-1185">Reference proteome</keyword>
<dbReference type="EMBL" id="CP014248">
    <property type="protein sequence ID" value="AMD22957.1"/>
    <property type="molecule type" value="Genomic_DNA"/>
</dbReference>
<accession>A0A0X8HWS3</accession>
<reference evidence="4 5" key="1">
    <citation type="submission" date="2016-01" db="EMBL/GenBank/DDBJ databases">
        <title>Genome sequence of the yeast Holleya sinecauda.</title>
        <authorList>
            <person name="Dietrich F.S."/>
        </authorList>
    </citation>
    <scope>NUCLEOTIDE SEQUENCE [LARGE SCALE GENOMIC DNA]</scope>
    <source>
        <strain evidence="4 5">ATCC 58844</strain>
    </source>
</reference>
<dbReference type="InterPro" id="IPR031556">
    <property type="entry name" value="SIR4_SID"/>
</dbReference>
<feature type="compositionally biased region" description="Polar residues" evidence="2">
    <location>
        <begin position="331"/>
        <end position="340"/>
    </location>
</feature>
<feature type="compositionally biased region" description="Polar residues" evidence="2">
    <location>
        <begin position="745"/>
        <end position="756"/>
    </location>
</feature>
<dbReference type="RefSeq" id="XP_017989953.1">
    <property type="nucleotide sequence ID" value="XM_018134464.1"/>
</dbReference>
<feature type="region of interest" description="Disordered" evidence="2">
    <location>
        <begin position="311"/>
        <end position="346"/>
    </location>
</feature>
<dbReference type="AlphaFoldDB" id="A0A0X8HWS3"/>